<evidence type="ECO:0000313" key="3">
    <source>
        <dbReference type="Proteomes" id="UP000046395"/>
    </source>
</evidence>
<dbReference type="WBParaSite" id="TMUE_1000004619.2">
    <property type="protein sequence ID" value="TMUE_1000004619.2"/>
    <property type="gene ID" value="WBGene00294660"/>
</dbReference>
<feature type="domain" description="IRS-type PTB" evidence="2">
    <location>
        <begin position="11"/>
        <end position="113"/>
    </location>
</feature>
<proteinExistence type="predicted"/>
<dbReference type="InterPro" id="IPR002404">
    <property type="entry name" value="IRS_PTB"/>
</dbReference>
<dbReference type="WBParaSite" id="TMUE_1000004619.1">
    <property type="protein sequence ID" value="TMUE_1000004619.1"/>
    <property type="gene ID" value="WBGene00294660"/>
</dbReference>
<protein>
    <submittedName>
        <fullName evidence="4 5">IRS-type PTB domain-containing protein</fullName>
    </submittedName>
</protein>
<reference evidence="3" key="2">
    <citation type="submission" date="2014-03" db="EMBL/GenBank/DDBJ databases">
        <title>The whipworm genome and dual-species transcriptomics of an intimate host-pathogen interaction.</title>
        <authorList>
            <person name="Foth B.J."/>
            <person name="Tsai I.J."/>
            <person name="Reid A.J."/>
            <person name="Bancroft A.J."/>
            <person name="Nichol S."/>
            <person name="Tracey A."/>
            <person name="Holroyd N."/>
            <person name="Cotton J.A."/>
            <person name="Stanley E.J."/>
            <person name="Zarowiecki M."/>
            <person name="Liu J.Z."/>
            <person name="Huckvale T."/>
            <person name="Cooper P.J."/>
            <person name="Grencis R.K."/>
            <person name="Berriman M."/>
        </authorList>
    </citation>
    <scope>NUCLEOTIDE SEQUENCE [LARGE SCALE GENOMIC DNA]</scope>
    <source>
        <strain evidence="3">Edinburgh</strain>
    </source>
</reference>
<reference evidence="4" key="3">
    <citation type="submission" date="2019-12" db="UniProtKB">
        <authorList>
            <consortium name="WormBaseParasite"/>
        </authorList>
    </citation>
    <scope>IDENTIFICATION</scope>
</reference>
<dbReference type="GO" id="GO:0005104">
    <property type="term" value="F:fibroblast growth factor receptor binding"/>
    <property type="evidence" value="ECO:0007669"/>
    <property type="project" value="TreeGrafter"/>
</dbReference>
<reference evidence="3" key="1">
    <citation type="submission" date="2013-11" db="EMBL/GenBank/DDBJ databases">
        <authorList>
            <person name="Aslett M."/>
        </authorList>
    </citation>
    <scope>NUCLEOTIDE SEQUENCE [LARGE SCALE GENOMIC DNA]</scope>
    <source>
        <strain evidence="3">Edinburgh</strain>
    </source>
</reference>
<evidence type="ECO:0000259" key="2">
    <source>
        <dbReference type="PROSITE" id="PS51064"/>
    </source>
</evidence>
<dbReference type="PANTHER" id="PTHR21258:SF55">
    <property type="entry name" value="FI23523P1"/>
    <property type="match status" value="1"/>
</dbReference>
<accession>A0A5S6QBP5</accession>
<dbReference type="SMART" id="SM01244">
    <property type="entry name" value="IRS"/>
    <property type="match status" value="1"/>
</dbReference>
<dbReference type="AlphaFoldDB" id="A0A5S6QBP5"/>
<dbReference type="PROSITE" id="PS51064">
    <property type="entry name" value="IRS_PTB"/>
    <property type="match status" value="1"/>
</dbReference>
<dbReference type="SMART" id="SM00310">
    <property type="entry name" value="PTBI"/>
    <property type="match status" value="1"/>
</dbReference>
<sequence length="380" mass="41248">MGCVASRPELSSDETQANLFAVSTTVASGKMLNGVLKICPAGIFLYDRKRVVVHWPLQYVRRYGYGEDVFRFESGRRSESGPGVYTFQCSRAGELFYVVHGTILETGTSSSEPARIPSANSDGAAFKHGNSSGGRLCSPCYVNRVEPNACHRHVDGRPCAGCRDVRKISDLGDLQMPNSGKRRASLTNHSSDGLVGNCHGPHGSADRAPRSGGESVIPRTYYINVYPDGDIPVGRGDSNDESRLSCRPADTEQSSYFQFLCQRVPSRTKSLGSESSPLVAALPAFDQTNGESRALNYITLDVGSTSTTLSSSDSTARALHHRGENAETSAGRGSHYAVIDYMKTKALHDTTALQSRSAEECGVFFRRNRFASINDTYMRS</sequence>
<organism evidence="3 4">
    <name type="scientific">Trichuris muris</name>
    <name type="common">Mouse whipworm</name>
    <dbReference type="NCBI Taxonomy" id="70415"/>
    <lineage>
        <taxon>Eukaryota</taxon>
        <taxon>Metazoa</taxon>
        <taxon>Ecdysozoa</taxon>
        <taxon>Nematoda</taxon>
        <taxon>Enoplea</taxon>
        <taxon>Dorylaimia</taxon>
        <taxon>Trichinellida</taxon>
        <taxon>Trichuridae</taxon>
        <taxon>Trichuris</taxon>
    </lineage>
</organism>
<dbReference type="STRING" id="70415.A0A5S6QBP5"/>
<name>A0A5S6QBP5_TRIMR</name>
<dbReference type="PANTHER" id="PTHR21258">
    <property type="entry name" value="DOCKING PROTEIN RELATED"/>
    <property type="match status" value="1"/>
</dbReference>
<dbReference type="Pfam" id="PF02174">
    <property type="entry name" value="IRS"/>
    <property type="match status" value="1"/>
</dbReference>
<dbReference type="InterPro" id="IPR011993">
    <property type="entry name" value="PH-like_dom_sf"/>
</dbReference>
<dbReference type="SUPFAM" id="SSF50729">
    <property type="entry name" value="PH domain-like"/>
    <property type="match status" value="1"/>
</dbReference>
<evidence type="ECO:0000313" key="5">
    <source>
        <dbReference type="WBParaSite" id="TMUE_1000004619.2"/>
    </source>
</evidence>
<dbReference type="Proteomes" id="UP000046395">
    <property type="component" value="Unassembled WGS sequence"/>
</dbReference>
<evidence type="ECO:0000256" key="1">
    <source>
        <dbReference type="SAM" id="MobiDB-lite"/>
    </source>
</evidence>
<dbReference type="InterPro" id="IPR050996">
    <property type="entry name" value="Docking_Protein_DOK"/>
</dbReference>
<dbReference type="GO" id="GO:0008543">
    <property type="term" value="P:fibroblast growth factor receptor signaling pathway"/>
    <property type="evidence" value="ECO:0007669"/>
    <property type="project" value="TreeGrafter"/>
</dbReference>
<dbReference type="GO" id="GO:0005737">
    <property type="term" value="C:cytoplasm"/>
    <property type="evidence" value="ECO:0007669"/>
    <property type="project" value="TreeGrafter"/>
</dbReference>
<feature type="region of interest" description="Disordered" evidence="1">
    <location>
        <begin position="173"/>
        <end position="214"/>
    </location>
</feature>
<dbReference type="GO" id="GO:0005068">
    <property type="term" value="F:transmembrane receptor protein tyrosine kinase adaptor activity"/>
    <property type="evidence" value="ECO:0007669"/>
    <property type="project" value="TreeGrafter"/>
</dbReference>
<dbReference type="Gene3D" id="2.30.29.30">
    <property type="entry name" value="Pleckstrin-homology domain (PH domain)/Phosphotyrosine-binding domain (PTB)"/>
    <property type="match status" value="1"/>
</dbReference>
<evidence type="ECO:0000313" key="4">
    <source>
        <dbReference type="WBParaSite" id="TMUE_1000004619.1"/>
    </source>
</evidence>
<keyword evidence="3" id="KW-1185">Reference proteome</keyword>